<protein>
    <submittedName>
        <fullName evidence="1">Uncharacterized protein</fullName>
    </submittedName>
</protein>
<evidence type="ECO:0000313" key="2">
    <source>
        <dbReference type="Proteomes" id="UP001396334"/>
    </source>
</evidence>
<proteinExistence type="predicted"/>
<evidence type="ECO:0000313" key="1">
    <source>
        <dbReference type="EMBL" id="KAK8488443.1"/>
    </source>
</evidence>
<sequence length="189" mass="20653">MITTLEQTIDPFASVSFPCVISDMVLVSEPQDSSSSQPIVQPMIDGSQASHTPMTIDNDFRASSSTHRETDHVSGSLIQETVVQTVDHVSVSAQSSIQSLPLQEPVPIDPGSESVSADLVHATISAPTRRSSRVIQKPSYLQQYYCNATDVSPEQAQHSYVPHGVEPLLTFLSQFDQIPLFWDNVTLVD</sequence>
<comment type="caution">
    <text evidence="1">The sequence shown here is derived from an EMBL/GenBank/DDBJ whole genome shotgun (WGS) entry which is preliminary data.</text>
</comment>
<keyword evidence="2" id="KW-1185">Reference proteome</keyword>
<gene>
    <name evidence="1" type="ORF">V6N11_013080</name>
</gene>
<accession>A0ABR2A657</accession>
<dbReference type="EMBL" id="JBBPBN010000349">
    <property type="protein sequence ID" value="KAK8488443.1"/>
    <property type="molecule type" value="Genomic_DNA"/>
</dbReference>
<dbReference type="Proteomes" id="UP001396334">
    <property type="component" value="Unassembled WGS sequence"/>
</dbReference>
<name>A0ABR2A657_9ROSI</name>
<reference evidence="1 2" key="1">
    <citation type="journal article" date="2024" name="G3 (Bethesda)">
        <title>Genome assembly of Hibiscus sabdariffa L. provides insights into metabolisms of medicinal natural products.</title>
        <authorList>
            <person name="Kim T."/>
        </authorList>
    </citation>
    <scope>NUCLEOTIDE SEQUENCE [LARGE SCALE GENOMIC DNA]</scope>
    <source>
        <strain evidence="1">TK-2024</strain>
        <tissue evidence="1">Old leaves</tissue>
    </source>
</reference>
<organism evidence="1 2">
    <name type="scientific">Hibiscus sabdariffa</name>
    <name type="common">roselle</name>
    <dbReference type="NCBI Taxonomy" id="183260"/>
    <lineage>
        <taxon>Eukaryota</taxon>
        <taxon>Viridiplantae</taxon>
        <taxon>Streptophyta</taxon>
        <taxon>Embryophyta</taxon>
        <taxon>Tracheophyta</taxon>
        <taxon>Spermatophyta</taxon>
        <taxon>Magnoliopsida</taxon>
        <taxon>eudicotyledons</taxon>
        <taxon>Gunneridae</taxon>
        <taxon>Pentapetalae</taxon>
        <taxon>rosids</taxon>
        <taxon>malvids</taxon>
        <taxon>Malvales</taxon>
        <taxon>Malvaceae</taxon>
        <taxon>Malvoideae</taxon>
        <taxon>Hibiscus</taxon>
    </lineage>
</organism>